<sequence length="112" mass="12347">MPLHYKGSTFHRVIKDFMIQGGDFTTGKGTGGESIYGGLFDDEPFVLKHDQPFLLSMANKVISGSEVVTEIEHLKVNARSCPIADVIITNCGELVRKRKKEVSSSESESSDR</sequence>
<dbReference type="GO" id="GO:0005737">
    <property type="term" value="C:cytoplasm"/>
    <property type="evidence" value="ECO:0007669"/>
    <property type="project" value="TreeGrafter"/>
</dbReference>
<dbReference type="InterPro" id="IPR029000">
    <property type="entry name" value="Cyclophilin-like_dom_sf"/>
</dbReference>
<reference evidence="5 6" key="1">
    <citation type="submission" date="2018-11" db="EMBL/GenBank/DDBJ databases">
        <authorList>
            <consortium name="Pathogen Informatics"/>
        </authorList>
    </citation>
    <scope>NUCLEOTIDE SEQUENCE [LARGE SCALE GENOMIC DNA]</scope>
</reference>
<dbReference type="AlphaFoldDB" id="A0A3P7LNZ6"/>
<dbReference type="EC" id="5.2.1.8" evidence="1"/>
<evidence type="ECO:0000313" key="5">
    <source>
        <dbReference type="EMBL" id="VDM80928.1"/>
    </source>
</evidence>
<dbReference type="SUPFAM" id="SSF50891">
    <property type="entry name" value="Cyclophilin-like"/>
    <property type="match status" value="1"/>
</dbReference>
<gene>
    <name evidence="5" type="ORF">SVUK_LOCUS15926</name>
</gene>
<dbReference type="Gene3D" id="2.40.100.10">
    <property type="entry name" value="Cyclophilin-like"/>
    <property type="match status" value="2"/>
</dbReference>
<evidence type="ECO:0000256" key="2">
    <source>
        <dbReference type="ARBA" id="ARBA00023110"/>
    </source>
</evidence>
<evidence type="ECO:0000256" key="3">
    <source>
        <dbReference type="ARBA" id="ARBA00023235"/>
    </source>
</evidence>
<keyword evidence="3" id="KW-0413">Isomerase</keyword>
<evidence type="ECO:0000256" key="1">
    <source>
        <dbReference type="ARBA" id="ARBA00013194"/>
    </source>
</evidence>
<dbReference type="InterPro" id="IPR020892">
    <property type="entry name" value="Cyclophilin-type_PPIase_CS"/>
</dbReference>
<dbReference type="PROSITE" id="PS50072">
    <property type="entry name" value="CSA_PPIASE_2"/>
    <property type="match status" value="1"/>
</dbReference>
<organism evidence="5 6">
    <name type="scientific">Strongylus vulgaris</name>
    <name type="common">Blood worm</name>
    <dbReference type="NCBI Taxonomy" id="40348"/>
    <lineage>
        <taxon>Eukaryota</taxon>
        <taxon>Metazoa</taxon>
        <taxon>Ecdysozoa</taxon>
        <taxon>Nematoda</taxon>
        <taxon>Chromadorea</taxon>
        <taxon>Rhabditida</taxon>
        <taxon>Rhabditina</taxon>
        <taxon>Rhabditomorpha</taxon>
        <taxon>Strongyloidea</taxon>
        <taxon>Strongylidae</taxon>
        <taxon>Strongylus</taxon>
    </lineage>
</organism>
<feature type="domain" description="PPIase cyclophilin-type" evidence="4">
    <location>
        <begin position="1"/>
        <end position="112"/>
    </location>
</feature>
<dbReference type="GO" id="GO:0003755">
    <property type="term" value="F:peptidyl-prolyl cis-trans isomerase activity"/>
    <property type="evidence" value="ECO:0007669"/>
    <property type="project" value="UniProtKB-KW"/>
</dbReference>
<dbReference type="InterPro" id="IPR002130">
    <property type="entry name" value="Cyclophilin-type_PPIase_dom"/>
</dbReference>
<name>A0A3P7LNZ6_STRVU</name>
<accession>A0A3P7LNZ6</accession>
<dbReference type="GO" id="GO:0006457">
    <property type="term" value="P:protein folding"/>
    <property type="evidence" value="ECO:0007669"/>
    <property type="project" value="InterPro"/>
</dbReference>
<dbReference type="EMBL" id="UYYB01110750">
    <property type="protein sequence ID" value="VDM80928.1"/>
    <property type="molecule type" value="Genomic_DNA"/>
</dbReference>
<dbReference type="PANTHER" id="PTHR11071:SF561">
    <property type="entry name" value="PEPTIDYL-PROLYL CIS-TRANS ISOMERASE D-RELATED"/>
    <property type="match status" value="1"/>
</dbReference>
<dbReference type="OrthoDB" id="193499at2759"/>
<dbReference type="PANTHER" id="PTHR11071">
    <property type="entry name" value="PEPTIDYL-PROLYL CIS-TRANS ISOMERASE"/>
    <property type="match status" value="1"/>
</dbReference>
<evidence type="ECO:0000259" key="4">
    <source>
        <dbReference type="PROSITE" id="PS50072"/>
    </source>
</evidence>
<dbReference type="Pfam" id="PF00160">
    <property type="entry name" value="Pro_isomerase"/>
    <property type="match status" value="1"/>
</dbReference>
<keyword evidence="2" id="KW-0697">Rotamase</keyword>
<dbReference type="GO" id="GO:0016018">
    <property type="term" value="F:cyclosporin A binding"/>
    <property type="evidence" value="ECO:0007669"/>
    <property type="project" value="TreeGrafter"/>
</dbReference>
<keyword evidence="6" id="KW-1185">Reference proteome</keyword>
<dbReference type="Proteomes" id="UP000270094">
    <property type="component" value="Unassembled WGS sequence"/>
</dbReference>
<proteinExistence type="predicted"/>
<evidence type="ECO:0000313" key="6">
    <source>
        <dbReference type="Proteomes" id="UP000270094"/>
    </source>
</evidence>
<protein>
    <recommendedName>
        <fullName evidence="1">peptidylprolyl isomerase</fullName>
        <ecNumber evidence="1">5.2.1.8</ecNumber>
    </recommendedName>
</protein>
<dbReference type="PROSITE" id="PS00170">
    <property type="entry name" value="CSA_PPIASE_1"/>
    <property type="match status" value="1"/>
</dbReference>